<sequence>MELDEPGNQIPVFRPTFEQFKDFKSYISHIESEGAHKFGLAKIIPPLEWVPRKSGYTNIDNFKIKTPISQRVEGKEGIYTQYNIQTKSLYLREFEKLANSKNHQTPSHKDFAELERKYWKNLTFNPAIYAADISGTLTDPDQPYWNINKLGSILDDLKDECKLTIEGVNTAYLYFGMWKASFAWHTEDMDLYSINYLHFGKPKSWYVVPPEHGKRLERLAGGFFPNNLRDCPAFLRHKMTIISPRILSKYSIPFYRGVQEAGEIIITFPYSYHAGFNHGFNCAESTNFATERWINFGKIASHCLCRPDMVKINMEIFVKKYQPEQYDKWKSSLWLKRRANISQSQSFNHFLRLRYNTGMIELINKVIKNTSSTMYVQPDTSLVKLSMIKVLELIESIDKSYAQILKSNNFDLNSANQIVKPYLDESLIEEIKDERVMEINRIESTYYPHCSICYLFKHSKINQNDLMTPKKTINSEILIPEICFLKNVAEQSFDQLFGKKIDCLLECKACKLMVHQNCYFGSLASAEIYGGGSVEGRSNWLCDKCIWMVGKNTPEPTCCLCMQRTGALKQCQDKNKWIHVTCSLATSGLLFKDPMTRSFATVDNVSKNSTCQYCSNHLGYTVKCDVSDCDTCFHVSCALKQTNDQKCVFDQNDWPKLITILCPQHAYLNNVCSLSKKQIAYQIGSRVKCENKVYKVLDFDEQIFYQVDFGDGTYSNDMLPEDILDFSGVPSPGSIVNVKWDDGSVYTSTFLGINQTYMYTLEDESDTQMIKKLHKEVQPLVEDDEMPRRQTAKSKRLPPTKIKKYSKKAKIDYDSADRQHHDHMSCCLTIQDLLK</sequence>
<dbReference type="Pfam" id="PF13832">
    <property type="entry name" value="zf-HC5HC2H_2"/>
    <property type="match status" value="1"/>
</dbReference>
<dbReference type="FunFam" id="2.60.120.650:FF:000048">
    <property type="entry name" value="Lysine-specific demethylase 4A"/>
    <property type="match status" value="1"/>
</dbReference>
<keyword evidence="13" id="KW-0539">Nucleus</keyword>
<evidence type="ECO:0000256" key="9">
    <source>
        <dbReference type="ARBA" id="ARBA00023002"/>
    </source>
</evidence>
<evidence type="ECO:0000256" key="5">
    <source>
        <dbReference type="ARBA" id="ARBA00022771"/>
    </source>
</evidence>
<feature type="domain" description="JmjC" evidence="16">
    <location>
        <begin position="139"/>
        <end position="305"/>
    </location>
</feature>
<organism evidence="18">
    <name type="scientific">Brachionus koreanus</name>
    <dbReference type="NCBI Taxonomy" id="1199090"/>
    <lineage>
        <taxon>Eukaryota</taxon>
        <taxon>Metazoa</taxon>
        <taxon>Spiralia</taxon>
        <taxon>Gnathifera</taxon>
        <taxon>Rotifera</taxon>
        <taxon>Eurotatoria</taxon>
        <taxon>Monogononta</taxon>
        <taxon>Pseudotrocha</taxon>
        <taxon>Ploima</taxon>
        <taxon>Brachionidae</taxon>
        <taxon>Brachionus</taxon>
    </lineage>
</organism>
<dbReference type="Gene3D" id="3.30.40.10">
    <property type="entry name" value="Zinc/RING finger domain, C3HC4 (zinc finger)"/>
    <property type="match status" value="1"/>
</dbReference>
<keyword evidence="12" id="KW-0804">Transcription</keyword>
<evidence type="ECO:0000256" key="10">
    <source>
        <dbReference type="ARBA" id="ARBA00023004"/>
    </source>
</evidence>
<evidence type="ECO:0000256" key="4">
    <source>
        <dbReference type="ARBA" id="ARBA00022723"/>
    </source>
</evidence>
<dbReference type="CDD" id="cd15571">
    <property type="entry name" value="ePHD"/>
    <property type="match status" value="1"/>
</dbReference>
<evidence type="ECO:0000256" key="6">
    <source>
        <dbReference type="ARBA" id="ARBA00022833"/>
    </source>
</evidence>
<evidence type="ECO:0000256" key="13">
    <source>
        <dbReference type="ARBA" id="ARBA00023242"/>
    </source>
</evidence>
<feature type="domain" description="JmjN" evidence="15">
    <location>
        <begin position="10"/>
        <end position="52"/>
    </location>
</feature>
<name>A0A4Y6EQY8_9BILA</name>
<comment type="catalytic activity">
    <reaction evidence="14">
        <text>N(6),N(6),N(6)-trimethyl-L-lysyl(9)-[histone H3] + 2 2-oxoglutarate + 2 O2 = N(6)-methyl-L-lysyl(9)-[histone H3] + 2 formaldehyde + 2 succinate + 2 CO2</text>
        <dbReference type="Rhea" id="RHEA:60200"/>
        <dbReference type="Rhea" id="RHEA-COMP:15538"/>
        <dbReference type="Rhea" id="RHEA-COMP:15542"/>
        <dbReference type="ChEBI" id="CHEBI:15379"/>
        <dbReference type="ChEBI" id="CHEBI:16526"/>
        <dbReference type="ChEBI" id="CHEBI:16810"/>
        <dbReference type="ChEBI" id="CHEBI:16842"/>
        <dbReference type="ChEBI" id="CHEBI:30031"/>
        <dbReference type="ChEBI" id="CHEBI:61929"/>
        <dbReference type="ChEBI" id="CHEBI:61961"/>
        <dbReference type="EC" id="1.14.11.66"/>
    </reaction>
</comment>
<dbReference type="Gene3D" id="3.10.330.70">
    <property type="match status" value="1"/>
</dbReference>
<keyword evidence="18" id="KW-0808">Transferase</keyword>
<proteinExistence type="evidence at transcript level"/>
<evidence type="ECO:0000256" key="3">
    <source>
        <dbReference type="ARBA" id="ARBA00012900"/>
    </source>
</evidence>
<keyword evidence="8" id="KW-0223">Dioxygenase</keyword>
<dbReference type="InterPro" id="IPR003347">
    <property type="entry name" value="JmjC_dom"/>
</dbReference>
<reference evidence="18" key="1">
    <citation type="submission" date="2018-11" db="EMBL/GenBank/DDBJ databases">
        <authorList>
            <person name="Kim M.-S."/>
            <person name="Lee Y.-H."/>
            <person name="Lee J.-S."/>
        </authorList>
    </citation>
    <scope>NUCLEOTIDE SEQUENCE</scope>
</reference>
<keyword evidence="9" id="KW-0560">Oxidoreductase</keyword>
<dbReference type="PROSITE" id="PS51805">
    <property type="entry name" value="EPHD"/>
    <property type="match status" value="1"/>
</dbReference>
<dbReference type="GO" id="GO:0005634">
    <property type="term" value="C:nucleus"/>
    <property type="evidence" value="ECO:0007669"/>
    <property type="project" value="TreeGrafter"/>
</dbReference>
<dbReference type="Gene3D" id="2.30.30.140">
    <property type="match status" value="1"/>
</dbReference>
<keyword evidence="18" id="KW-0489">Methyltransferase</keyword>
<dbReference type="Gene3D" id="2.60.120.650">
    <property type="entry name" value="Cupin"/>
    <property type="match status" value="1"/>
</dbReference>
<dbReference type="GO" id="GO:0140684">
    <property type="term" value="F:histone H3K9me2/H3K9me3 demethylase activity"/>
    <property type="evidence" value="ECO:0007669"/>
    <property type="project" value="UniProtKB-EC"/>
</dbReference>
<dbReference type="GO" id="GO:0010468">
    <property type="term" value="P:regulation of gene expression"/>
    <property type="evidence" value="ECO:0007669"/>
    <property type="project" value="TreeGrafter"/>
</dbReference>
<dbReference type="GO" id="GO:0008168">
    <property type="term" value="F:methyltransferase activity"/>
    <property type="evidence" value="ECO:0007669"/>
    <property type="project" value="UniProtKB-KW"/>
</dbReference>
<dbReference type="GO" id="GO:0008270">
    <property type="term" value="F:zinc ion binding"/>
    <property type="evidence" value="ECO:0007669"/>
    <property type="project" value="UniProtKB-KW"/>
</dbReference>
<dbReference type="Pfam" id="PF02375">
    <property type="entry name" value="JmjN"/>
    <property type="match status" value="1"/>
</dbReference>
<keyword evidence="11" id="KW-0805">Transcription regulation</keyword>
<dbReference type="InterPro" id="IPR001965">
    <property type="entry name" value="Znf_PHD"/>
</dbReference>
<evidence type="ECO:0000259" key="17">
    <source>
        <dbReference type="PROSITE" id="PS51805"/>
    </source>
</evidence>
<evidence type="ECO:0000256" key="12">
    <source>
        <dbReference type="ARBA" id="ARBA00023163"/>
    </source>
</evidence>
<evidence type="ECO:0000313" key="18">
    <source>
        <dbReference type="EMBL" id="QDF21458.1"/>
    </source>
</evidence>
<evidence type="ECO:0000256" key="11">
    <source>
        <dbReference type="ARBA" id="ARBA00023015"/>
    </source>
</evidence>
<comment type="similarity">
    <text evidence="2">Belongs to the JHDM3 histone demethylase family.</text>
</comment>
<dbReference type="SMART" id="SM00558">
    <property type="entry name" value="JmjC"/>
    <property type="match status" value="1"/>
</dbReference>
<dbReference type="InterPro" id="IPR034732">
    <property type="entry name" value="EPHD"/>
</dbReference>
<dbReference type="GO" id="GO:0000785">
    <property type="term" value="C:chromatin"/>
    <property type="evidence" value="ECO:0007669"/>
    <property type="project" value="TreeGrafter"/>
</dbReference>
<keyword evidence="5" id="KW-0863">Zinc-finger</keyword>
<protein>
    <recommendedName>
        <fullName evidence="3">[histone H3]-trimethyl-L-lysine(9) demethylase</fullName>
        <ecNumber evidence="3">1.14.11.66</ecNumber>
    </recommendedName>
</protein>
<dbReference type="GO" id="GO:0032259">
    <property type="term" value="P:methylation"/>
    <property type="evidence" value="ECO:0007669"/>
    <property type="project" value="UniProtKB-KW"/>
</dbReference>
<dbReference type="SUPFAM" id="SSF51197">
    <property type="entry name" value="Clavaminate synthase-like"/>
    <property type="match status" value="1"/>
</dbReference>
<keyword evidence="7" id="KW-0156">Chromatin regulator</keyword>
<evidence type="ECO:0000259" key="16">
    <source>
        <dbReference type="PROSITE" id="PS51184"/>
    </source>
</evidence>
<keyword evidence="6" id="KW-0862">Zinc</keyword>
<dbReference type="SUPFAM" id="SSF63748">
    <property type="entry name" value="Tudor/PWWP/MBT"/>
    <property type="match status" value="1"/>
</dbReference>
<dbReference type="AlphaFoldDB" id="A0A4Y6EQY8"/>
<dbReference type="SMART" id="SM00545">
    <property type="entry name" value="JmjN"/>
    <property type="match status" value="1"/>
</dbReference>
<dbReference type="InterPro" id="IPR003349">
    <property type="entry name" value="JmjN"/>
</dbReference>
<keyword evidence="10" id="KW-0408">Iron</keyword>
<evidence type="ECO:0000259" key="15">
    <source>
        <dbReference type="PROSITE" id="PS51183"/>
    </source>
</evidence>
<evidence type="ECO:0000256" key="14">
    <source>
        <dbReference type="ARBA" id="ARBA00049349"/>
    </source>
</evidence>
<dbReference type="EMBL" id="MK234834">
    <property type="protein sequence ID" value="QDF21458.1"/>
    <property type="molecule type" value="mRNA"/>
</dbReference>
<evidence type="ECO:0000256" key="7">
    <source>
        <dbReference type="ARBA" id="ARBA00022853"/>
    </source>
</evidence>
<dbReference type="PANTHER" id="PTHR10694">
    <property type="entry name" value="LYSINE-SPECIFIC DEMETHYLASE"/>
    <property type="match status" value="1"/>
</dbReference>
<dbReference type="InterPro" id="IPR013083">
    <property type="entry name" value="Znf_RING/FYVE/PHD"/>
</dbReference>
<accession>A0A4Y6EQY8</accession>
<evidence type="ECO:0000256" key="2">
    <source>
        <dbReference type="ARBA" id="ARBA00009711"/>
    </source>
</evidence>
<dbReference type="SMART" id="SM00249">
    <property type="entry name" value="PHD"/>
    <property type="match status" value="2"/>
</dbReference>
<keyword evidence="4" id="KW-0479">Metal-binding</keyword>
<dbReference type="PROSITE" id="PS51184">
    <property type="entry name" value="JMJC"/>
    <property type="match status" value="1"/>
</dbReference>
<dbReference type="PANTHER" id="PTHR10694:SF129">
    <property type="entry name" value="LYSINE-SPECIFIC DEMETHYLASE 4B-RELATED"/>
    <property type="match status" value="1"/>
</dbReference>
<dbReference type="GO" id="GO:0051864">
    <property type="term" value="F:histone H3K36 demethylase activity"/>
    <property type="evidence" value="ECO:0007669"/>
    <property type="project" value="TreeGrafter"/>
</dbReference>
<dbReference type="EC" id="1.14.11.66" evidence="3"/>
<evidence type="ECO:0000256" key="8">
    <source>
        <dbReference type="ARBA" id="ARBA00022964"/>
    </source>
</evidence>
<evidence type="ECO:0000256" key="1">
    <source>
        <dbReference type="ARBA" id="ARBA00001954"/>
    </source>
</evidence>
<feature type="domain" description="PHD-type" evidence="17">
    <location>
        <begin position="555"/>
        <end position="666"/>
    </location>
</feature>
<dbReference type="PROSITE" id="PS51183">
    <property type="entry name" value="JMJN"/>
    <property type="match status" value="1"/>
</dbReference>
<comment type="cofactor">
    <cofactor evidence="1">
        <name>Fe(2+)</name>
        <dbReference type="ChEBI" id="CHEBI:29033"/>
    </cofactor>
</comment>
<dbReference type="Pfam" id="PF02373">
    <property type="entry name" value="JmjC"/>
    <property type="match status" value="1"/>
</dbReference>